<evidence type="ECO:0000256" key="1">
    <source>
        <dbReference type="ARBA" id="ARBA00023015"/>
    </source>
</evidence>
<dbReference type="SUPFAM" id="SSF53697">
    <property type="entry name" value="SIS domain"/>
    <property type="match status" value="1"/>
</dbReference>
<evidence type="ECO:0000313" key="7">
    <source>
        <dbReference type="Proteomes" id="UP000215145"/>
    </source>
</evidence>
<dbReference type="CDD" id="cd05013">
    <property type="entry name" value="SIS_RpiR"/>
    <property type="match status" value="1"/>
</dbReference>
<dbReference type="InterPro" id="IPR046348">
    <property type="entry name" value="SIS_dom_sf"/>
</dbReference>
<evidence type="ECO:0000313" key="6">
    <source>
        <dbReference type="EMBL" id="OXM13424.1"/>
    </source>
</evidence>
<reference evidence="6 7" key="1">
    <citation type="submission" date="2017-07" db="EMBL/GenBank/DDBJ databases">
        <title>Paenibacillus herberti R33 genome sequencing and assembly.</title>
        <authorList>
            <person name="Su W."/>
        </authorList>
    </citation>
    <scope>NUCLEOTIDE SEQUENCE [LARGE SCALE GENOMIC DNA]</scope>
    <source>
        <strain evidence="6 7">R33</strain>
    </source>
</reference>
<dbReference type="Proteomes" id="UP000215145">
    <property type="component" value="Unassembled WGS sequence"/>
</dbReference>
<name>A0A229NUD7_9BACL</name>
<dbReference type="Gene3D" id="1.10.10.10">
    <property type="entry name" value="Winged helix-like DNA-binding domain superfamily/Winged helix DNA-binding domain"/>
    <property type="match status" value="1"/>
</dbReference>
<dbReference type="EMBL" id="NMUQ01000003">
    <property type="protein sequence ID" value="OXM13424.1"/>
    <property type="molecule type" value="Genomic_DNA"/>
</dbReference>
<dbReference type="GO" id="GO:0003677">
    <property type="term" value="F:DNA binding"/>
    <property type="evidence" value="ECO:0007669"/>
    <property type="project" value="UniProtKB-KW"/>
</dbReference>
<dbReference type="InterPro" id="IPR000281">
    <property type="entry name" value="HTH_RpiR"/>
</dbReference>
<dbReference type="GO" id="GO:0097367">
    <property type="term" value="F:carbohydrate derivative binding"/>
    <property type="evidence" value="ECO:0007669"/>
    <property type="project" value="InterPro"/>
</dbReference>
<dbReference type="SUPFAM" id="SSF46689">
    <property type="entry name" value="Homeodomain-like"/>
    <property type="match status" value="1"/>
</dbReference>
<evidence type="ECO:0000259" key="5">
    <source>
        <dbReference type="PROSITE" id="PS51464"/>
    </source>
</evidence>
<dbReference type="RefSeq" id="WP_089526130.1">
    <property type="nucleotide sequence ID" value="NZ_NMUQ01000003.1"/>
</dbReference>
<feature type="domain" description="HTH rpiR-type" evidence="4">
    <location>
        <begin position="1"/>
        <end position="77"/>
    </location>
</feature>
<evidence type="ECO:0000259" key="4">
    <source>
        <dbReference type="PROSITE" id="PS51071"/>
    </source>
</evidence>
<feature type="domain" description="SIS" evidence="5">
    <location>
        <begin position="121"/>
        <end position="261"/>
    </location>
</feature>
<accession>A0A229NUD7</accession>
<dbReference type="InterPro" id="IPR009057">
    <property type="entry name" value="Homeodomain-like_sf"/>
</dbReference>
<dbReference type="Gene3D" id="3.40.50.10490">
    <property type="entry name" value="Glucose-6-phosphate isomerase like protein, domain 1"/>
    <property type="match status" value="1"/>
</dbReference>
<keyword evidence="7" id="KW-1185">Reference proteome</keyword>
<evidence type="ECO:0000256" key="2">
    <source>
        <dbReference type="ARBA" id="ARBA00023125"/>
    </source>
</evidence>
<protein>
    <submittedName>
        <fullName evidence="6">Transcriptional regulator</fullName>
    </submittedName>
</protein>
<dbReference type="PROSITE" id="PS00356">
    <property type="entry name" value="HTH_LACI_1"/>
    <property type="match status" value="1"/>
</dbReference>
<dbReference type="Pfam" id="PF01418">
    <property type="entry name" value="HTH_6"/>
    <property type="match status" value="1"/>
</dbReference>
<dbReference type="PANTHER" id="PTHR30514:SF9">
    <property type="entry name" value="TRANSCRIPTIONAL REGULATOR"/>
    <property type="match status" value="1"/>
</dbReference>
<organism evidence="6 7">
    <name type="scientific">Paenibacillus herberti</name>
    <dbReference type="NCBI Taxonomy" id="1619309"/>
    <lineage>
        <taxon>Bacteria</taxon>
        <taxon>Bacillati</taxon>
        <taxon>Bacillota</taxon>
        <taxon>Bacilli</taxon>
        <taxon>Bacillales</taxon>
        <taxon>Paenibacillaceae</taxon>
        <taxon>Paenibacillus</taxon>
    </lineage>
</organism>
<keyword evidence="2" id="KW-0238">DNA-binding</keyword>
<dbReference type="GO" id="GO:0003700">
    <property type="term" value="F:DNA-binding transcription factor activity"/>
    <property type="evidence" value="ECO:0007669"/>
    <property type="project" value="InterPro"/>
</dbReference>
<dbReference type="PROSITE" id="PS51464">
    <property type="entry name" value="SIS"/>
    <property type="match status" value="1"/>
</dbReference>
<keyword evidence="1" id="KW-0805">Transcription regulation</keyword>
<evidence type="ECO:0000256" key="3">
    <source>
        <dbReference type="ARBA" id="ARBA00023163"/>
    </source>
</evidence>
<dbReference type="InterPro" id="IPR001347">
    <property type="entry name" value="SIS_dom"/>
</dbReference>
<gene>
    <name evidence="6" type="ORF">CGZ75_20445</name>
</gene>
<dbReference type="OrthoDB" id="3684496at2"/>
<dbReference type="PANTHER" id="PTHR30514">
    <property type="entry name" value="GLUCOKINASE"/>
    <property type="match status" value="1"/>
</dbReference>
<dbReference type="InterPro" id="IPR036388">
    <property type="entry name" value="WH-like_DNA-bd_sf"/>
</dbReference>
<keyword evidence="3" id="KW-0804">Transcription</keyword>
<dbReference type="Pfam" id="PF01380">
    <property type="entry name" value="SIS"/>
    <property type="match status" value="1"/>
</dbReference>
<dbReference type="InterPro" id="IPR035472">
    <property type="entry name" value="RpiR-like_SIS"/>
</dbReference>
<dbReference type="AlphaFoldDB" id="A0A229NUD7"/>
<comment type="caution">
    <text evidence="6">The sequence shown here is derived from an EMBL/GenBank/DDBJ whole genome shotgun (WGS) entry which is preliminary data.</text>
</comment>
<dbReference type="InterPro" id="IPR047640">
    <property type="entry name" value="RpiR-like"/>
</dbReference>
<dbReference type="PROSITE" id="PS51071">
    <property type="entry name" value="HTH_RPIR"/>
    <property type="match status" value="1"/>
</dbReference>
<sequence>MDLKLKVSSYYPSLTKSEQKVADYMLNASEDIMYRSVTELADLSGVGETTVMRFCRAIGFKGYQDFKLALAQDYSPRRQAGGRDAQGAEDDGDYPALVYRELTSILSDTMSLIDRSKLNEAVRRIHEASYLQFFGVGTSGLTALDAKNRMLRIGRRAEAITDAHIQAMMAVTMGLGDVAVGISLSGSTLDTVDLLTKARQQGAYVIALTNYAKSPITSVADLVLLTAGKESPLEGGSIGAKMSQLLVIDLICEGLARHDLSYTREMRERTAKAVIERIY</sequence>
<dbReference type="GO" id="GO:1901135">
    <property type="term" value="P:carbohydrate derivative metabolic process"/>
    <property type="evidence" value="ECO:0007669"/>
    <property type="project" value="InterPro"/>
</dbReference>
<proteinExistence type="predicted"/>